<dbReference type="Pfam" id="PF01814">
    <property type="entry name" value="Hemerythrin"/>
    <property type="match status" value="1"/>
</dbReference>
<dbReference type="InterPro" id="IPR012312">
    <property type="entry name" value="Hemerythrin-like"/>
</dbReference>
<reference evidence="5" key="1">
    <citation type="submission" date="2016-10" db="EMBL/GenBank/DDBJ databases">
        <title>Sequence of Gallionella enrichment culture.</title>
        <authorList>
            <person name="Poehlein A."/>
            <person name="Muehling M."/>
            <person name="Daniel R."/>
        </authorList>
    </citation>
    <scope>NUCLEOTIDE SEQUENCE</scope>
</reference>
<evidence type="ECO:0000256" key="2">
    <source>
        <dbReference type="ARBA" id="ARBA00022723"/>
    </source>
</evidence>
<accession>A0A1J5RWL1</accession>
<dbReference type="SUPFAM" id="SSF47188">
    <property type="entry name" value="Hemerythrin-like"/>
    <property type="match status" value="1"/>
</dbReference>
<evidence type="ECO:0000313" key="5">
    <source>
        <dbReference type="EMBL" id="OIR00319.1"/>
    </source>
</evidence>
<comment type="similarity">
    <text evidence="1">Belongs to the hemerythrin family.</text>
</comment>
<keyword evidence="3" id="KW-0408">Iron</keyword>
<dbReference type="AlphaFoldDB" id="A0A1J5RWL1"/>
<protein>
    <submittedName>
        <fullName evidence="5">Bacteriohemerythrin</fullName>
    </submittedName>
</protein>
<sequence>MQGMPIVWREQMSVGIKSIDEDHQRLIMLVNQFADVIRQGGGLSGGNEGAIRTLLGRLQAYTNEHFAREERIQDQANYPGLKENRSHHAALITELNRKIERYAAGEKAEKKLTGEELSAFLNSWLVNHIIKVDLKMKSHKFTGVW</sequence>
<dbReference type="PANTHER" id="PTHR37164:SF1">
    <property type="entry name" value="BACTERIOHEMERYTHRIN"/>
    <property type="match status" value="1"/>
</dbReference>
<dbReference type="CDD" id="cd12107">
    <property type="entry name" value="Hemerythrin"/>
    <property type="match status" value="1"/>
</dbReference>
<dbReference type="InterPro" id="IPR050669">
    <property type="entry name" value="Hemerythrin"/>
</dbReference>
<feature type="domain" description="Hemerythrin-like" evidence="4">
    <location>
        <begin position="15"/>
        <end position="134"/>
    </location>
</feature>
<dbReference type="EMBL" id="MLJW01000096">
    <property type="protein sequence ID" value="OIR00319.1"/>
    <property type="molecule type" value="Genomic_DNA"/>
</dbReference>
<proteinExistence type="inferred from homology"/>
<comment type="caution">
    <text evidence="5">The sequence shown here is derived from an EMBL/GenBank/DDBJ whole genome shotgun (WGS) entry which is preliminary data.</text>
</comment>
<evidence type="ECO:0000256" key="1">
    <source>
        <dbReference type="ARBA" id="ARBA00010587"/>
    </source>
</evidence>
<dbReference type="PANTHER" id="PTHR37164">
    <property type="entry name" value="BACTERIOHEMERYTHRIN"/>
    <property type="match status" value="1"/>
</dbReference>
<name>A0A1J5RWL1_9ZZZZ</name>
<dbReference type="InterPro" id="IPR035938">
    <property type="entry name" value="Hemerythrin-like_sf"/>
</dbReference>
<keyword evidence="2" id="KW-0479">Metal-binding</keyword>
<dbReference type="InterPro" id="IPR012827">
    <property type="entry name" value="Hemerythrin_metal-bd"/>
</dbReference>
<dbReference type="Gene3D" id="1.20.120.50">
    <property type="entry name" value="Hemerythrin-like"/>
    <property type="match status" value="1"/>
</dbReference>
<dbReference type="GO" id="GO:0046872">
    <property type="term" value="F:metal ion binding"/>
    <property type="evidence" value="ECO:0007669"/>
    <property type="project" value="UniProtKB-KW"/>
</dbReference>
<evidence type="ECO:0000256" key="3">
    <source>
        <dbReference type="ARBA" id="ARBA00023004"/>
    </source>
</evidence>
<organism evidence="5">
    <name type="scientific">mine drainage metagenome</name>
    <dbReference type="NCBI Taxonomy" id="410659"/>
    <lineage>
        <taxon>unclassified sequences</taxon>
        <taxon>metagenomes</taxon>
        <taxon>ecological metagenomes</taxon>
    </lineage>
</organism>
<dbReference type="NCBIfam" id="NF033749">
    <property type="entry name" value="bact_hemeryth"/>
    <property type="match status" value="1"/>
</dbReference>
<gene>
    <name evidence="5" type="ORF">GALL_175720</name>
</gene>
<dbReference type="NCBIfam" id="TIGR02481">
    <property type="entry name" value="hemeryth_dom"/>
    <property type="match status" value="1"/>
</dbReference>
<evidence type="ECO:0000259" key="4">
    <source>
        <dbReference type="Pfam" id="PF01814"/>
    </source>
</evidence>